<evidence type="ECO:0000313" key="1">
    <source>
        <dbReference type="Proteomes" id="UP000887565"/>
    </source>
</evidence>
<dbReference type="AlphaFoldDB" id="A0A915L9L1"/>
<keyword evidence="1" id="KW-1185">Reference proteome</keyword>
<sequence length="113" mass="12804">MAYKQVPSKLNDVESQEKGQLKTYPAGWRHIVTMISFAGFVCMYNMRINVGVALVAMVNHTALTHLYHHDGANGTRRRHSICIRQDASLDVSDTNSSGHERMRMNVVKPKFDD</sequence>
<protein>
    <submittedName>
        <fullName evidence="2">Inorganic phosphate cotransporter</fullName>
    </submittedName>
</protein>
<dbReference type="WBParaSite" id="nRc.2.0.1.t47512-RA">
    <property type="protein sequence ID" value="nRc.2.0.1.t47512-RA"/>
    <property type="gene ID" value="nRc.2.0.1.g47512"/>
</dbReference>
<proteinExistence type="predicted"/>
<evidence type="ECO:0000313" key="2">
    <source>
        <dbReference type="WBParaSite" id="nRc.2.0.1.t47512-RA"/>
    </source>
</evidence>
<organism evidence="1 2">
    <name type="scientific">Romanomermis culicivorax</name>
    <name type="common">Nematode worm</name>
    <dbReference type="NCBI Taxonomy" id="13658"/>
    <lineage>
        <taxon>Eukaryota</taxon>
        <taxon>Metazoa</taxon>
        <taxon>Ecdysozoa</taxon>
        <taxon>Nematoda</taxon>
        <taxon>Enoplea</taxon>
        <taxon>Dorylaimia</taxon>
        <taxon>Mermithida</taxon>
        <taxon>Mermithoidea</taxon>
        <taxon>Mermithidae</taxon>
        <taxon>Romanomermis</taxon>
    </lineage>
</organism>
<reference evidence="2" key="1">
    <citation type="submission" date="2022-11" db="UniProtKB">
        <authorList>
            <consortium name="WormBaseParasite"/>
        </authorList>
    </citation>
    <scope>IDENTIFICATION</scope>
</reference>
<accession>A0A915L9L1</accession>
<dbReference type="Proteomes" id="UP000887565">
    <property type="component" value="Unplaced"/>
</dbReference>
<name>A0A915L9L1_ROMCU</name>